<dbReference type="GO" id="GO:0071555">
    <property type="term" value="P:cell wall organization"/>
    <property type="evidence" value="ECO:0007669"/>
    <property type="project" value="UniProtKB-KW"/>
</dbReference>
<keyword evidence="3" id="KW-0777">Teichoic acid biosynthesis</keyword>
<dbReference type="GO" id="GO:0047244">
    <property type="term" value="F:N-acetylglucosaminyldiphosphoundecaprenol N-acetyl-beta-D-mannosaminyltransferase activity"/>
    <property type="evidence" value="ECO:0007669"/>
    <property type="project" value="UniProtKB-EC"/>
</dbReference>
<dbReference type="NCBIfam" id="TIGR00696">
    <property type="entry name" value="wecG_tagA_cpsF"/>
    <property type="match status" value="1"/>
</dbReference>
<dbReference type="AlphaFoldDB" id="A0A644T122"/>
<evidence type="ECO:0000256" key="4">
    <source>
        <dbReference type="ARBA" id="ARBA00023316"/>
    </source>
</evidence>
<dbReference type="InterPro" id="IPR004629">
    <property type="entry name" value="WecG_TagA_CpsF"/>
</dbReference>
<evidence type="ECO:0000256" key="1">
    <source>
        <dbReference type="ARBA" id="ARBA00022676"/>
    </source>
</evidence>
<gene>
    <name evidence="5" type="primary">tagA_1</name>
    <name evidence="5" type="ORF">SDC9_06117</name>
</gene>
<evidence type="ECO:0000313" key="5">
    <source>
        <dbReference type="EMBL" id="MPL60556.1"/>
    </source>
</evidence>
<reference evidence="5" key="1">
    <citation type="submission" date="2019-08" db="EMBL/GenBank/DDBJ databases">
        <authorList>
            <person name="Kucharzyk K."/>
            <person name="Murdoch R.W."/>
            <person name="Higgins S."/>
            <person name="Loffler F."/>
        </authorList>
    </citation>
    <scope>NUCLEOTIDE SEQUENCE</scope>
</reference>
<proteinExistence type="inferred from homology"/>
<dbReference type="EC" id="2.4.1.187" evidence="5"/>
<organism evidence="5">
    <name type="scientific">bioreactor metagenome</name>
    <dbReference type="NCBI Taxonomy" id="1076179"/>
    <lineage>
        <taxon>unclassified sequences</taxon>
        <taxon>metagenomes</taxon>
        <taxon>ecological metagenomes</taxon>
    </lineage>
</organism>
<keyword evidence="2 5" id="KW-0808">Transferase</keyword>
<dbReference type="PANTHER" id="PTHR34136:SF1">
    <property type="entry name" value="UDP-N-ACETYL-D-MANNOSAMINURONIC ACID TRANSFERASE"/>
    <property type="match status" value="1"/>
</dbReference>
<protein>
    <submittedName>
        <fullName evidence="5">N-acetylglucosaminyldiphosphoundecaprenol N-acetyl-beta-D-mannosaminyltransferase</fullName>
        <ecNumber evidence="5">2.4.1.187</ecNumber>
    </submittedName>
</protein>
<comment type="caution">
    <text evidence="5">The sequence shown here is derived from an EMBL/GenBank/DDBJ whole genome shotgun (WGS) entry which is preliminary data.</text>
</comment>
<dbReference type="PANTHER" id="PTHR34136">
    <property type="match status" value="1"/>
</dbReference>
<dbReference type="GO" id="GO:0019350">
    <property type="term" value="P:teichoic acid biosynthetic process"/>
    <property type="evidence" value="ECO:0007669"/>
    <property type="project" value="UniProtKB-KW"/>
</dbReference>
<dbReference type="Pfam" id="PF03808">
    <property type="entry name" value="Glyco_tran_WecG"/>
    <property type="match status" value="1"/>
</dbReference>
<dbReference type="HAMAP" id="MF_02070">
    <property type="entry name" value="TagA_TarA"/>
    <property type="match status" value="1"/>
</dbReference>
<dbReference type="InterPro" id="IPR034714">
    <property type="entry name" value="TagA_TarA"/>
</dbReference>
<evidence type="ECO:0000256" key="2">
    <source>
        <dbReference type="ARBA" id="ARBA00022679"/>
    </source>
</evidence>
<keyword evidence="4" id="KW-0961">Cell wall biogenesis/degradation</keyword>
<evidence type="ECO:0000256" key="3">
    <source>
        <dbReference type="ARBA" id="ARBA00022944"/>
    </source>
</evidence>
<keyword evidence="1 5" id="KW-0328">Glycosyltransferase</keyword>
<dbReference type="CDD" id="cd06533">
    <property type="entry name" value="Glyco_transf_WecG_TagA"/>
    <property type="match status" value="1"/>
</dbReference>
<sequence>MQKKISVLDVMIDAVTMSEAVSILEQYMSEPKAHLIATANAEMVMMAQQDKELAEVLRAADLIVPDGAGVVWAARYNGLHMPERVAGYDLVQQFLAAGAKKDYRFFLLGGAPGVAEKAKAAAEFRYPGVQIVGTQNGFFTKDNEKELLDRVNASGANVLLAALGIPRQEKWLYKNMRELNISLAIGVGGTFDVMAGTVKRAPLWMQQANLEWLFRLVRQPQRALRMLALPHFVIKVMAQKTLDKSKLGIL</sequence>
<name>A0A644T122_9ZZZZ</name>
<dbReference type="EMBL" id="VSSQ01000012">
    <property type="protein sequence ID" value="MPL60556.1"/>
    <property type="molecule type" value="Genomic_DNA"/>
</dbReference>
<accession>A0A644T122</accession>